<proteinExistence type="predicted"/>
<keyword evidence="2" id="KW-1185">Reference proteome</keyword>
<comment type="caution">
    <text evidence="1">The sequence shown here is derived from an EMBL/GenBank/DDBJ whole genome shotgun (WGS) entry which is preliminary data.</text>
</comment>
<dbReference type="AlphaFoldDB" id="A0A4Y2LD48"/>
<protein>
    <submittedName>
        <fullName evidence="1">Uncharacterized protein</fullName>
    </submittedName>
</protein>
<sequence length="231" mass="27915">MLRGRIFYSSRLETPKAKERYLGTTHHLELWSMTSVPLQTSDFISREDSQHVIAPWAYIHHITRHRLQPKGLRVKGVRENHTKKEPAEVVSLLVYFSKRCCFPPRVDKKIPNLLYQDPMTIRKYLGKKIKLKNAFRLNNTDFYSFLRSRFRVYRLLPSTHAGDRMKKKRQAGVNKYRDRRLRSVRIRMRVKIRTRWNTYTDRQTIQPFDWLQTFIRTYIHDDKTVYEILST</sequence>
<dbReference type="Proteomes" id="UP000499080">
    <property type="component" value="Unassembled WGS sequence"/>
</dbReference>
<dbReference type="EMBL" id="BGPR01005678">
    <property type="protein sequence ID" value="GBN12409.1"/>
    <property type="molecule type" value="Genomic_DNA"/>
</dbReference>
<reference evidence="1 2" key="1">
    <citation type="journal article" date="2019" name="Sci. Rep.">
        <title>Orb-weaving spider Araneus ventricosus genome elucidates the spidroin gene catalogue.</title>
        <authorList>
            <person name="Kono N."/>
            <person name="Nakamura H."/>
            <person name="Ohtoshi R."/>
            <person name="Moran D.A.P."/>
            <person name="Shinohara A."/>
            <person name="Yoshida Y."/>
            <person name="Fujiwara M."/>
            <person name="Mori M."/>
            <person name="Tomita M."/>
            <person name="Arakawa K."/>
        </authorList>
    </citation>
    <scope>NUCLEOTIDE SEQUENCE [LARGE SCALE GENOMIC DNA]</scope>
</reference>
<evidence type="ECO:0000313" key="1">
    <source>
        <dbReference type="EMBL" id="GBN12409.1"/>
    </source>
</evidence>
<evidence type="ECO:0000313" key="2">
    <source>
        <dbReference type="Proteomes" id="UP000499080"/>
    </source>
</evidence>
<gene>
    <name evidence="1" type="ORF">AVEN_245408_1</name>
</gene>
<accession>A0A4Y2LD48</accession>
<organism evidence="1 2">
    <name type="scientific">Araneus ventricosus</name>
    <name type="common">Orbweaver spider</name>
    <name type="synonym">Epeira ventricosa</name>
    <dbReference type="NCBI Taxonomy" id="182803"/>
    <lineage>
        <taxon>Eukaryota</taxon>
        <taxon>Metazoa</taxon>
        <taxon>Ecdysozoa</taxon>
        <taxon>Arthropoda</taxon>
        <taxon>Chelicerata</taxon>
        <taxon>Arachnida</taxon>
        <taxon>Araneae</taxon>
        <taxon>Araneomorphae</taxon>
        <taxon>Entelegynae</taxon>
        <taxon>Araneoidea</taxon>
        <taxon>Araneidae</taxon>
        <taxon>Araneus</taxon>
    </lineage>
</organism>
<name>A0A4Y2LD48_ARAVE</name>